<evidence type="ECO:0000259" key="4">
    <source>
        <dbReference type="PROSITE" id="PS01031"/>
    </source>
</evidence>
<evidence type="ECO:0000313" key="6">
    <source>
        <dbReference type="Proteomes" id="UP000012073"/>
    </source>
</evidence>
<dbReference type="InterPro" id="IPR002068">
    <property type="entry name" value="A-crystallin/Hsp20_dom"/>
</dbReference>
<dbReference type="Gramene" id="CDF36126">
    <property type="protein sequence ID" value="CDF36126"/>
    <property type="gene ID" value="CHC_T00008937001"/>
</dbReference>
<proteinExistence type="inferred from homology"/>
<feature type="region of interest" description="Disordered" evidence="3">
    <location>
        <begin position="91"/>
        <end position="111"/>
    </location>
</feature>
<dbReference type="STRING" id="2769.R7QFA6"/>
<dbReference type="PROSITE" id="PS01031">
    <property type="entry name" value="SHSP"/>
    <property type="match status" value="1"/>
</dbReference>
<evidence type="ECO:0000256" key="2">
    <source>
        <dbReference type="RuleBase" id="RU003616"/>
    </source>
</evidence>
<dbReference type="InterPro" id="IPR008978">
    <property type="entry name" value="HSP20-like_chaperone"/>
</dbReference>
<gene>
    <name evidence="5" type="ORF">CHC_T00008937001</name>
</gene>
<dbReference type="KEGG" id="ccp:CHC_T00008937001"/>
<dbReference type="Gene3D" id="2.60.40.790">
    <property type="match status" value="1"/>
</dbReference>
<evidence type="ECO:0000313" key="5">
    <source>
        <dbReference type="EMBL" id="CDF36126.1"/>
    </source>
</evidence>
<name>R7QFA6_CHOCR</name>
<sequence>MMYQIAPFSTHLTFHDRRLPHPFASSLGGLSACMPASAARTSEVEPSFSQHSAEGALLVEIELPGVARSDLQVTMQGRRLVVVGKRFKERRQDAASEETAEAQEKADEKSTEKQAAKTFKAVFHVPQIVDVERIETVAHKDGVLTLRLPHAKASQPRKIEIE</sequence>
<dbReference type="Pfam" id="PF00011">
    <property type="entry name" value="HSP20"/>
    <property type="match status" value="1"/>
</dbReference>
<accession>R7QFA6</accession>
<reference evidence="6" key="1">
    <citation type="journal article" date="2013" name="Proc. Natl. Acad. Sci. U.S.A.">
        <title>Genome structure and metabolic features in the red seaweed Chondrus crispus shed light on evolution of the Archaeplastida.</title>
        <authorList>
            <person name="Collen J."/>
            <person name="Porcel B."/>
            <person name="Carre W."/>
            <person name="Ball S.G."/>
            <person name="Chaparro C."/>
            <person name="Tonon T."/>
            <person name="Barbeyron T."/>
            <person name="Michel G."/>
            <person name="Noel B."/>
            <person name="Valentin K."/>
            <person name="Elias M."/>
            <person name="Artiguenave F."/>
            <person name="Arun A."/>
            <person name="Aury J.M."/>
            <person name="Barbosa-Neto J.F."/>
            <person name="Bothwell J.H."/>
            <person name="Bouget F.Y."/>
            <person name="Brillet L."/>
            <person name="Cabello-Hurtado F."/>
            <person name="Capella-Gutierrez S."/>
            <person name="Charrier B."/>
            <person name="Cladiere L."/>
            <person name="Cock J.M."/>
            <person name="Coelho S.M."/>
            <person name="Colleoni C."/>
            <person name="Czjzek M."/>
            <person name="Da Silva C."/>
            <person name="Delage L."/>
            <person name="Denoeud F."/>
            <person name="Deschamps P."/>
            <person name="Dittami S.M."/>
            <person name="Gabaldon T."/>
            <person name="Gachon C.M."/>
            <person name="Groisillier A."/>
            <person name="Herve C."/>
            <person name="Jabbari K."/>
            <person name="Katinka M."/>
            <person name="Kloareg B."/>
            <person name="Kowalczyk N."/>
            <person name="Labadie K."/>
            <person name="Leblanc C."/>
            <person name="Lopez P.J."/>
            <person name="McLachlan D.H."/>
            <person name="Meslet-Cladiere L."/>
            <person name="Moustafa A."/>
            <person name="Nehr Z."/>
            <person name="Nyvall Collen P."/>
            <person name="Panaud O."/>
            <person name="Partensky F."/>
            <person name="Poulain J."/>
            <person name="Rensing S.A."/>
            <person name="Rousvoal S."/>
            <person name="Samson G."/>
            <person name="Symeonidi A."/>
            <person name="Weissenbach J."/>
            <person name="Zambounis A."/>
            <person name="Wincker P."/>
            <person name="Boyen C."/>
        </authorList>
    </citation>
    <scope>NUCLEOTIDE SEQUENCE [LARGE SCALE GENOMIC DNA]</scope>
    <source>
        <strain evidence="6">cv. Stackhouse</strain>
    </source>
</reference>
<dbReference type="GeneID" id="17323662"/>
<dbReference type="OrthoDB" id="1431247at2759"/>
<dbReference type="Proteomes" id="UP000012073">
    <property type="component" value="Unassembled WGS sequence"/>
</dbReference>
<dbReference type="EMBL" id="HG001761">
    <property type="protein sequence ID" value="CDF36126.1"/>
    <property type="molecule type" value="Genomic_DNA"/>
</dbReference>
<keyword evidence="6" id="KW-1185">Reference proteome</keyword>
<dbReference type="RefSeq" id="XP_005715945.1">
    <property type="nucleotide sequence ID" value="XM_005715888.1"/>
</dbReference>
<feature type="domain" description="SHSP" evidence="4">
    <location>
        <begin position="39"/>
        <end position="162"/>
    </location>
</feature>
<keyword evidence="5" id="KW-0346">Stress response</keyword>
<dbReference type="SUPFAM" id="SSF49764">
    <property type="entry name" value="HSP20-like chaperones"/>
    <property type="match status" value="1"/>
</dbReference>
<organism evidence="5 6">
    <name type="scientific">Chondrus crispus</name>
    <name type="common">Carrageen Irish moss</name>
    <name type="synonym">Polymorpha crispa</name>
    <dbReference type="NCBI Taxonomy" id="2769"/>
    <lineage>
        <taxon>Eukaryota</taxon>
        <taxon>Rhodophyta</taxon>
        <taxon>Florideophyceae</taxon>
        <taxon>Rhodymeniophycidae</taxon>
        <taxon>Gigartinales</taxon>
        <taxon>Gigartinaceae</taxon>
        <taxon>Chondrus</taxon>
    </lineage>
</organism>
<evidence type="ECO:0000256" key="1">
    <source>
        <dbReference type="PROSITE-ProRule" id="PRU00285"/>
    </source>
</evidence>
<feature type="compositionally biased region" description="Basic and acidic residues" evidence="3">
    <location>
        <begin position="102"/>
        <end position="111"/>
    </location>
</feature>
<protein>
    <submittedName>
        <fullName evidence="5">Heat Shock Protein 20, HSP20</fullName>
    </submittedName>
</protein>
<comment type="similarity">
    <text evidence="1 2">Belongs to the small heat shock protein (HSP20) family.</text>
</comment>
<dbReference type="AlphaFoldDB" id="R7QFA6"/>
<dbReference type="CDD" id="cd06464">
    <property type="entry name" value="ACD_sHsps-like"/>
    <property type="match status" value="1"/>
</dbReference>
<evidence type="ECO:0000256" key="3">
    <source>
        <dbReference type="SAM" id="MobiDB-lite"/>
    </source>
</evidence>